<dbReference type="InterPro" id="IPR029058">
    <property type="entry name" value="AB_hydrolase_fold"/>
</dbReference>
<comment type="catalytic activity">
    <reaction evidence="4">
        <text>an aliphatic alcohol + acetyl-CoA = an acetyl ester + CoA</text>
        <dbReference type="Rhea" id="RHEA:17229"/>
        <dbReference type="ChEBI" id="CHEBI:2571"/>
        <dbReference type="ChEBI" id="CHEBI:47622"/>
        <dbReference type="ChEBI" id="CHEBI:57287"/>
        <dbReference type="ChEBI" id="CHEBI:57288"/>
        <dbReference type="EC" id="2.3.1.84"/>
    </reaction>
</comment>
<dbReference type="InterPro" id="IPR000073">
    <property type="entry name" value="AB_hydrolase_1"/>
</dbReference>
<keyword evidence="3" id="KW-0378">Hydrolase</keyword>
<dbReference type="EMBL" id="JAAMPI010000842">
    <property type="protein sequence ID" value="KAF4628226.1"/>
    <property type="molecule type" value="Genomic_DNA"/>
</dbReference>
<gene>
    <name evidence="9" type="ORF">G7Y89_g9926</name>
</gene>
<keyword evidence="10" id="KW-1185">Reference proteome</keyword>
<protein>
    <recommendedName>
        <fullName evidence="6">alcohol O-acetyltransferase</fullName>
        <ecNumber evidence="6">2.3.1.84</ecNumber>
    </recommendedName>
    <alternativeName>
        <fullName evidence="7">Alcohol O-acetyltransferase</fullName>
    </alternativeName>
</protein>
<dbReference type="InterPro" id="IPR011042">
    <property type="entry name" value="6-blade_b-propeller_TolB-like"/>
</dbReference>
<dbReference type="GO" id="GO:0051792">
    <property type="term" value="P:medium-chain fatty acid biosynthetic process"/>
    <property type="evidence" value="ECO:0007669"/>
    <property type="project" value="TreeGrafter"/>
</dbReference>
<comment type="function">
    <text evidence="5">Displays enzymatic activity both for medium-chain fatty acid (MCFA) ethyl ester synthesis and hydrolysis (esterase activity). MCFA are toxic for yeast and this enzyme could thus be involved in their detoxification by esterification.</text>
</comment>
<evidence type="ECO:0000256" key="4">
    <source>
        <dbReference type="ARBA" id="ARBA00050620"/>
    </source>
</evidence>
<evidence type="ECO:0000259" key="8">
    <source>
        <dbReference type="Pfam" id="PF00561"/>
    </source>
</evidence>
<dbReference type="GO" id="GO:0008126">
    <property type="term" value="F:acetylesterase activity"/>
    <property type="evidence" value="ECO:0007669"/>
    <property type="project" value="TreeGrafter"/>
</dbReference>
<organism evidence="9 10">
    <name type="scientific">Cudoniella acicularis</name>
    <dbReference type="NCBI Taxonomy" id="354080"/>
    <lineage>
        <taxon>Eukaryota</taxon>
        <taxon>Fungi</taxon>
        <taxon>Dikarya</taxon>
        <taxon>Ascomycota</taxon>
        <taxon>Pezizomycotina</taxon>
        <taxon>Leotiomycetes</taxon>
        <taxon>Helotiales</taxon>
        <taxon>Tricladiaceae</taxon>
        <taxon>Cudoniella</taxon>
    </lineage>
</organism>
<sequence length="555" mass="62477">MGPPPCLLALSGVKDIRKAELSLVVSLLAVFYQYYLREILFESIGVYRYVQPVEDFPYTCRLIQHEYLEACEDIWIDEESRTLYAACSIEVFDLRRGQDEMVYVRTIASEAVSTPNNLAATGDGGVIITNDRSAKVGFRRKLDNFIGGGSIAYCNSTACAISTKLGFNSPNGVVRGKDNLYYIPSSVKDMIRVIELHADFTLTEVHVIHLKRYNQMNRISDETMWTAIKDAGQPVHYKRKVFQSDDPAYEGSFAVDFVVPPFSEKDETLPARTVYFKDEEFERIDSLDSRPMLVTLHGLAGGSYEIDLKDVLAPLVTAQGEKEWAACVVNSRGCAMHKITSNVLYNARATWDCRQVVRWLRSTFPNRPLFGIGFSLGANILTNYIGEEGSACVLKAAVVCSNPWNLGAASLALQRTWLGREIYSRIMCSNLKKLIELHYNEVSKNPDLDFERIRKVKYLYEFDREVHVPTWGYHSEGAYYRDASSIDSLLAAKIPIFAINAEDDPIAVNEALPYEEIKQTPYAVLCTTSLGGHLSWFEIGGQRWHTRPVMSSATS</sequence>
<dbReference type="Pfam" id="PF00561">
    <property type="entry name" value="Abhydrolase_1"/>
    <property type="match status" value="1"/>
</dbReference>
<dbReference type="GO" id="GO:0047372">
    <property type="term" value="F:monoacylglycerol lipase activity"/>
    <property type="evidence" value="ECO:0007669"/>
    <property type="project" value="TreeGrafter"/>
</dbReference>
<dbReference type="Proteomes" id="UP000566819">
    <property type="component" value="Unassembled WGS sequence"/>
</dbReference>
<dbReference type="AlphaFoldDB" id="A0A8H4VZJ6"/>
<dbReference type="PANTHER" id="PTHR10794">
    <property type="entry name" value="ABHYDROLASE DOMAIN-CONTAINING PROTEIN"/>
    <property type="match status" value="1"/>
</dbReference>
<dbReference type="SUPFAM" id="SSF63829">
    <property type="entry name" value="Calcium-dependent phosphotriesterase"/>
    <property type="match status" value="1"/>
</dbReference>
<evidence type="ECO:0000256" key="5">
    <source>
        <dbReference type="ARBA" id="ARBA00054277"/>
    </source>
</evidence>
<dbReference type="Gene3D" id="2.120.10.30">
    <property type="entry name" value="TolB, C-terminal domain"/>
    <property type="match status" value="1"/>
</dbReference>
<dbReference type="FunFam" id="3.40.50.1820:FF:000137">
    <property type="entry name" value="EEB1p Acyl-coenzymeA:ethanol O-acyltransferase"/>
    <property type="match status" value="1"/>
</dbReference>
<evidence type="ECO:0000256" key="6">
    <source>
        <dbReference type="ARBA" id="ARBA00066969"/>
    </source>
</evidence>
<evidence type="ECO:0000256" key="2">
    <source>
        <dbReference type="ARBA" id="ARBA00022679"/>
    </source>
</evidence>
<evidence type="ECO:0000313" key="9">
    <source>
        <dbReference type="EMBL" id="KAF4628226.1"/>
    </source>
</evidence>
<dbReference type="OrthoDB" id="5954035at2759"/>
<comment type="caution">
    <text evidence="9">The sequence shown here is derived from an EMBL/GenBank/DDBJ whole genome shotgun (WGS) entry which is preliminary data.</text>
</comment>
<dbReference type="EC" id="2.3.1.84" evidence="6"/>
<evidence type="ECO:0000256" key="1">
    <source>
        <dbReference type="ARBA" id="ARBA00010884"/>
    </source>
</evidence>
<dbReference type="PANTHER" id="PTHR10794:SF63">
    <property type="entry name" value="ALPHA_BETA HYDROLASE 1, ISOFORM A"/>
    <property type="match status" value="1"/>
</dbReference>
<accession>A0A8H4VZJ6</accession>
<name>A0A8H4VZJ6_9HELO</name>
<feature type="domain" description="AB hydrolase-1" evidence="8">
    <location>
        <begin position="291"/>
        <end position="533"/>
    </location>
</feature>
<reference evidence="9 10" key="1">
    <citation type="submission" date="2020-03" db="EMBL/GenBank/DDBJ databases">
        <title>Draft Genome Sequence of Cudoniella acicularis.</title>
        <authorList>
            <person name="Buettner E."/>
            <person name="Kellner H."/>
        </authorList>
    </citation>
    <scope>NUCLEOTIDE SEQUENCE [LARGE SCALE GENOMIC DNA]</scope>
    <source>
        <strain evidence="9 10">DSM 108380</strain>
    </source>
</reference>
<dbReference type="Gene3D" id="3.40.50.1820">
    <property type="entry name" value="alpha/beta hydrolase"/>
    <property type="match status" value="1"/>
</dbReference>
<dbReference type="InterPro" id="IPR050960">
    <property type="entry name" value="AB_hydrolase_4_sf"/>
</dbReference>
<evidence type="ECO:0000256" key="3">
    <source>
        <dbReference type="ARBA" id="ARBA00022801"/>
    </source>
</evidence>
<comment type="similarity">
    <text evidence="1">Belongs to the AB hydrolase superfamily. AB hydrolase 4 family.</text>
</comment>
<dbReference type="GO" id="GO:0004026">
    <property type="term" value="F:alcohol O-acetyltransferase activity"/>
    <property type="evidence" value="ECO:0007669"/>
    <property type="project" value="UniProtKB-EC"/>
</dbReference>
<evidence type="ECO:0000313" key="10">
    <source>
        <dbReference type="Proteomes" id="UP000566819"/>
    </source>
</evidence>
<evidence type="ECO:0000256" key="7">
    <source>
        <dbReference type="ARBA" id="ARBA00080774"/>
    </source>
</evidence>
<dbReference type="SUPFAM" id="SSF53474">
    <property type="entry name" value="alpha/beta-Hydrolases"/>
    <property type="match status" value="1"/>
</dbReference>
<keyword evidence="2" id="KW-0808">Transferase</keyword>
<dbReference type="GO" id="GO:0051793">
    <property type="term" value="P:medium-chain fatty acid catabolic process"/>
    <property type="evidence" value="ECO:0007669"/>
    <property type="project" value="UniProtKB-ARBA"/>
</dbReference>
<proteinExistence type="inferred from homology"/>